<dbReference type="EMBL" id="JACGWK010000008">
    <property type="protein sequence ID" value="KAL0339165.1"/>
    <property type="molecule type" value="Genomic_DNA"/>
</dbReference>
<evidence type="ECO:0000313" key="1">
    <source>
        <dbReference type="EMBL" id="KAL0339165.1"/>
    </source>
</evidence>
<protein>
    <submittedName>
        <fullName evidence="1">Uncharacterized protein</fullName>
    </submittedName>
</protein>
<accession>A0AAW2N5U2</accession>
<reference evidence="1" key="1">
    <citation type="submission" date="2020-06" db="EMBL/GenBank/DDBJ databases">
        <authorList>
            <person name="Li T."/>
            <person name="Hu X."/>
            <person name="Zhang T."/>
            <person name="Song X."/>
            <person name="Zhang H."/>
            <person name="Dai N."/>
            <person name="Sheng W."/>
            <person name="Hou X."/>
            <person name="Wei L."/>
        </authorList>
    </citation>
    <scope>NUCLEOTIDE SEQUENCE</scope>
    <source>
        <strain evidence="1">G01</strain>
        <tissue evidence="1">Leaf</tissue>
    </source>
</reference>
<comment type="caution">
    <text evidence="1">The sequence shown here is derived from an EMBL/GenBank/DDBJ whole genome shotgun (WGS) entry which is preliminary data.</text>
</comment>
<reference evidence="1" key="2">
    <citation type="journal article" date="2024" name="Plant">
        <title>Genomic evolution and insights into agronomic trait innovations of Sesamum species.</title>
        <authorList>
            <person name="Miao H."/>
            <person name="Wang L."/>
            <person name="Qu L."/>
            <person name="Liu H."/>
            <person name="Sun Y."/>
            <person name="Le M."/>
            <person name="Wang Q."/>
            <person name="Wei S."/>
            <person name="Zheng Y."/>
            <person name="Lin W."/>
            <person name="Duan Y."/>
            <person name="Cao H."/>
            <person name="Xiong S."/>
            <person name="Wang X."/>
            <person name="Wei L."/>
            <person name="Li C."/>
            <person name="Ma Q."/>
            <person name="Ju M."/>
            <person name="Zhao R."/>
            <person name="Li G."/>
            <person name="Mu C."/>
            <person name="Tian Q."/>
            <person name="Mei H."/>
            <person name="Zhang T."/>
            <person name="Gao T."/>
            <person name="Zhang H."/>
        </authorList>
    </citation>
    <scope>NUCLEOTIDE SEQUENCE</scope>
    <source>
        <strain evidence="1">G01</strain>
    </source>
</reference>
<organism evidence="1">
    <name type="scientific">Sesamum angustifolium</name>
    <dbReference type="NCBI Taxonomy" id="2727405"/>
    <lineage>
        <taxon>Eukaryota</taxon>
        <taxon>Viridiplantae</taxon>
        <taxon>Streptophyta</taxon>
        <taxon>Embryophyta</taxon>
        <taxon>Tracheophyta</taxon>
        <taxon>Spermatophyta</taxon>
        <taxon>Magnoliopsida</taxon>
        <taxon>eudicotyledons</taxon>
        <taxon>Gunneridae</taxon>
        <taxon>Pentapetalae</taxon>
        <taxon>asterids</taxon>
        <taxon>lamiids</taxon>
        <taxon>Lamiales</taxon>
        <taxon>Pedaliaceae</taxon>
        <taxon>Sesamum</taxon>
    </lineage>
</organism>
<gene>
    <name evidence="1" type="ORF">Sangu_1438600</name>
</gene>
<dbReference type="AlphaFoldDB" id="A0AAW2N5U2"/>
<name>A0AAW2N5U2_9LAMI</name>
<proteinExistence type="predicted"/>
<sequence>MSFSLIADTSGASSEAALILLKAIMSGLCSLMTWNAGYDPFPAVSGAADINFSSKISPLFSWGLFCHESYTAPVIFLGCLDNGLAWVNSFVEN</sequence>